<name>A0ABD0XY15_9HEMI</name>
<comment type="caution">
    <text evidence="2">The sequence shown here is derived from an EMBL/GenBank/DDBJ whole genome shotgun (WGS) entry which is preliminary data.</text>
</comment>
<dbReference type="PANTHER" id="PTHR21112">
    <property type="entry name" value="CHEMOSENSORY PROTEIN A 29A-RELATED"/>
    <property type="match status" value="1"/>
</dbReference>
<evidence type="ECO:0000313" key="3">
    <source>
        <dbReference type="Proteomes" id="UP001558652"/>
    </source>
</evidence>
<dbReference type="Gene3D" id="2.70.220.10">
    <property type="entry name" value="Ganglioside GM2 activator"/>
    <property type="match status" value="1"/>
</dbReference>
<dbReference type="Proteomes" id="UP001558652">
    <property type="component" value="Unassembled WGS sequence"/>
</dbReference>
<dbReference type="EMBL" id="JBFDAA010000020">
    <property type="protein sequence ID" value="KAL1115530.1"/>
    <property type="molecule type" value="Genomic_DNA"/>
</dbReference>
<dbReference type="PANTHER" id="PTHR21112:SF0">
    <property type="entry name" value="CHEMOSENSORY PROTEIN A 29A-RELATED"/>
    <property type="match status" value="1"/>
</dbReference>
<accession>A0ABD0XY15</accession>
<dbReference type="AlphaFoldDB" id="A0ABD0XY15"/>
<reference evidence="2 3" key="1">
    <citation type="submission" date="2024-07" db="EMBL/GenBank/DDBJ databases">
        <title>Chromosome-level genome assembly of the water stick insect Ranatra chinensis (Heteroptera: Nepidae).</title>
        <authorList>
            <person name="Liu X."/>
        </authorList>
    </citation>
    <scope>NUCLEOTIDE SEQUENCE [LARGE SCALE GENOMIC DNA]</scope>
    <source>
        <strain evidence="2">Cailab_2021Rc</strain>
        <tissue evidence="2">Muscle</tissue>
    </source>
</reference>
<evidence type="ECO:0000313" key="2">
    <source>
        <dbReference type="EMBL" id="KAL1115530.1"/>
    </source>
</evidence>
<organism evidence="2 3">
    <name type="scientific">Ranatra chinensis</name>
    <dbReference type="NCBI Taxonomy" id="642074"/>
    <lineage>
        <taxon>Eukaryota</taxon>
        <taxon>Metazoa</taxon>
        <taxon>Ecdysozoa</taxon>
        <taxon>Arthropoda</taxon>
        <taxon>Hexapoda</taxon>
        <taxon>Insecta</taxon>
        <taxon>Pterygota</taxon>
        <taxon>Neoptera</taxon>
        <taxon>Paraneoptera</taxon>
        <taxon>Hemiptera</taxon>
        <taxon>Heteroptera</taxon>
        <taxon>Panheteroptera</taxon>
        <taxon>Nepomorpha</taxon>
        <taxon>Nepidae</taxon>
        <taxon>Ranatrinae</taxon>
        <taxon>Ranatra</taxon>
    </lineage>
</organism>
<gene>
    <name evidence="2" type="ORF">AAG570_007559</name>
</gene>
<protein>
    <submittedName>
        <fullName evidence="2">Uncharacterized protein</fullName>
    </submittedName>
</protein>
<dbReference type="InterPro" id="IPR036846">
    <property type="entry name" value="GM2-AP_sf"/>
</dbReference>
<proteinExistence type="predicted"/>
<keyword evidence="3" id="KW-1185">Reference proteome</keyword>
<keyword evidence="1" id="KW-0732">Signal</keyword>
<sequence length="323" mass="36412">MLPDQNPSMGPSHRPQYSYCPGSLPQKVQIVISAYSPYLSPKATTVWWSVSPIARPKDRVSDSPRGGCWLKAGLAPGPSGGPYEVVIKQVSRCGKYQVNLYSSTKMSRYNRTLYVYTTDLYLPYGLTDEDMVDLEVAVFGNGGWKTKYFQATFDKLCSRAKAELNQFFNNFLVALDAEDCPIKPGNYTLNNFPMKVKLSPPALPYNKYRLDAHFVHDRARYSCFRAYVDELTYFAYWTTQKSVRLSIEVDLYDSELSRMHADHYAIEDVKKFEIIMGGVPEGEVEDRLSSELFSQGELGQADNLSDRGDLAAKLAGSGLRDED</sequence>
<evidence type="ECO:0000256" key="1">
    <source>
        <dbReference type="ARBA" id="ARBA00022729"/>
    </source>
</evidence>